<organism evidence="1 2">
    <name type="scientific">Penicillium argentinense</name>
    <dbReference type="NCBI Taxonomy" id="1131581"/>
    <lineage>
        <taxon>Eukaryota</taxon>
        <taxon>Fungi</taxon>
        <taxon>Dikarya</taxon>
        <taxon>Ascomycota</taxon>
        <taxon>Pezizomycotina</taxon>
        <taxon>Eurotiomycetes</taxon>
        <taxon>Eurotiomycetidae</taxon>
        <taxon>Eurotiales</taxon>
        <taxon>Aspergillaceae</taxon>
        <taxon>Penicillium</taxon>
    </lineage>
</organism>
<dbReference type="RefSeq" id="XP_056475357.1">
    <property type="nucleotide sequence ID" value="XM_056619198.1"/>
</dbReference>
<reference evidence="1" key="1">
    <citation type="submission" date="2022-11" db="EMBL/GenBank/DDBJ databases">
        <authorList>
            <person name="Petersen C."/>
        </authorList>
    </citation>
    <scope>NUCLEOTIDE SEQUENCE</scope>
    <source>
        <strain evidence="1">IBT 30761</strain>
    </source>
</reference>
<accession>A0A9W9KB58</accession>
<name>A0A9W9KB58_9EURO</name>
<dbReference type="EMBL" id="JAPQKI010000005">
    <property type="protein sequence ID" value="KAJ5099703.1"/>
    <property type="molecule type" value="Genomic_DNA"/>
</dbReference>
<evidence type="ECO:0000313" key="1">
    <source>
        <dbReference type="EMBL" id="KAJ5099703.1"/>
    </source>
</evidence>
<comment type="caution">
    <text evidence="1">The sequence shown here is derived from an EMBL/GenBank/DDBJ whole genome shotgun (WGS) entry which is preliminary data.</text>
</comment>
<gene>
    <name evidence="1" type="ORF">N7532_006704</name>
</gene>
<dbReference type="AlphaFoldDB" id="A0A9W9KB58"/>
<keyword evidence="2" id="KW-1185">Reference proteome</keyword>
<evidence type="ECO:0000313" key="2">
    <source>
        <dbReference type="Proteomes" id="UP001149074"/>
    </source>
</evidence>
<proteinExistence type="predicted"/>
<protein>
    <submittedName>
        <fullName evidence="1">Uncharacterized protein</fullName>
    </submittedName>
</protein>
<dbReference type="Proteomes" id="UP001149074">
    <property type="component" value="Unassembled WGS sequence"/>
</dbReference>
<sequence>MTPSRTPGARTLFLYSAPGLRDHPGYASASSLIGAVAELLSYAKPVQTEGSRRWFWKLVVELVVELSWIPSPTTVKERGVAGGLRRGKIAQKADQPAVRGALTWWEVDSCASNWHLILVEAGLSAGGERGRREITWTGNPAIGCSSLIYYLVCLLAMQQYLRVAANISIWS</sequence>
<reference evidence="1" key="2">
    <citation type="journal article" date="2023" name="IMA Fungus">
        <title>Comparative genomic study of the Penicillium genus elucidates a diverse pangenome and 15 lateral gene transfer events.</title>
        <authorList>
            <person name="Petersen C."/>
            <person name="Sorensen T."/>
            <person name="Nielsen M.R."/>
            <person name="Sondergaard T.E."/>
            <person name="Sorensen J.L."/>
            <person name="Fitzpatrick D.A."/>
            <person name="Frisvad J.C."/>
            <person name="Nielsen K.L."/>
        </authorList>
    </citation>
    <scope>NUCLEOTIDE SEQUENCE</scope>
    <source>
        <strain evidence="1">IBT 30761</strain>
    </source>
</reference>
<dbReference type="GeneID" id="81358177"/>